<dbReference type="InterPro" id="IPR028994">
    <property type="entry name" value="Integrin_alpha_N"/>
</dbReference>
<dbReference type="EMBL" id="AGNL01001523">
    <property type="protein sequence ID" value="EJK76955.1"/>
    <property type="molecule type" value="Genomic_DNA"/>
</dbReference>
<evidence type="ECO:0000256" key="3">
    <source>
        <dbReference type="SAM" id="Phobius"/>
    </source>
</evidence>
<dbReference type="PANTHER" id="PTHR36220">
    <property type="entry name" value="UNNAMED PRODUCT"/>
    <property type="match status" value="1"/>
</dbReference>
<keyword evidence="3" id="KW-0812">Transmembrane</keyword>
<keyword evidence="1" id="KW-0732">Signal</keyword>
<reference evidence="4 5" key="1">
    <citation type="journal article" date="2012" name="Genome Biol.">
        <title>Genome and low-iron response of an oceanic diatom adapted to chronic iron limitation.</title>
        <authorList>
            <person name="Lommer M."/>
            <person name="Specht M."/>
            <person name="Roy A.S."/>
            <person name="Kraemer L."/>
            <person name="Andreson R."/>
            <person name="Gutowska M.A."/>
            <person name="Wolf J."/>
            <person name="Bergner S.V."/>
            <person name="Schilhabel M.B."/>
            <person name="Klostermeier U.C."/>
            <person name="Beiko R.G."/>
            <person name="Rosenstiel P."/>
            <person name="Hippler M."/>
            <person name="Laroche J."/>
        </authorList>
    </citation>
    <scope>NUCLEOTIDE SEQUENCE [LARGE SCALE GENOMIC DNA]</scope>
    <source>
        <strain evidence="4 5">CCMP1005</strain>
    </source>
</reference>
<name>K0THL0_THAOC</name>
<keyword evidence="3" id="KW-0472">Membrane</keyword>
<keyword evidence="5" id="KW-1185">Reference proteome</keyword>
<evidence type="ECO:0000256" key="1">
    <source>
        <dbReference type="ARBA" id="ARBA00022729"/>
    </source>
</evidence>
<feature type="compositionally biased region" description="Low complexity" evidence="2">
    <location>
        <begin position="88"/>
        <end position="127"/>
    </location>
</feature>
<organism evidence="4 5">
    <name type="scientific">Thalassiosira oceanica</name>
    <name type="common">Marine diatom</name>
    <dbReference type="NCBI Taxonomy" id="159749"/>
    <lineage>
        <taxon>Eukaryota</taxon>
        <taxon>Sar</taxon>
        <taxon>Stramenopiles</taxon>
        <taxon>Ochrophyta</taxon>
        <taxon>Bacillariophyta</taxon>
        <taxon>Coscinodiscophyceae</taxon>
        <taxon>Thalassiosirophycidae</taxon>
        <taxon>Thalassiosirales</taxon>
        <taxon>Thalassiosiraceae</taxon>
        <taxon>Thalassiosira</taxon>
    </lineage>
</organism>
<keyword evidence="3" id="KW-1133">Transmembrane helix</keyword>
<gene>
    <name evidence="4" type="ORF">THAOC_01254</name>
</gene>
<comment type="caution">
    <text evidence="4">The sequence shown here is derived from an EMBL/GenBank/DDBJ whole genome shotgun (WGS) entry which is preliminary data.</text>
</comment>
<evidence type="ECO:0000313" key="5">
    <source>
        <dbReference type="Proteomes" id="UP000266841"/>
    </source>
</evidence>
<feature type="region of interest" description="Disordered" evidence="2">
    <location>
        <begin position="55"/>
        <end position="127"/>
    </location>
</feature>
<feature type="transmembrane region" description="Helical" evidence="3">
    <location>
        <begin position="21"/>
        <end position="44"/>
    </location>
</feature>
<dbReference type="InterPro" id="IPR011043">
    <property type="entry name" value="Gal_Oxase/kelch_b-propeller"/>
</dbReference>
<evidence type="ECO:0000313" key="4">
    <source>
        <dbReference type="EMBL" id="EJK76955.1"/>
    </source>
</evidence>
<dbReference type="PANTHER" id="PTHR36220:SF1">
    <property type="entry name" value="GAMMA TUBULIN COMPLEX COMPONENT C-TERMINAL DOMAIN-CONTAINING PROTEIN"/>
    <property type="match status" value="1"/>
</dbReference>
<sequence length="460" mass="47870">MFTSTSPSEPQTVLPFYQRKGFVSAMIAVTLLAVGVAVLAVVLLSNNIDVNTGGVTTSSDDSLLPVSGQGGPAPQTSPSSKDPVTGQTAPVPTSTVPSRPTSTVPSSNAMKTSTSSPTSNPSNIPTNLRTMPSVLTYLAPLLEPEDGFGESVAIYEDTIVVGAHKGDARYGSAHVFVGNGEEWTYQAKLLVPDGAANDFLGECVAIFEDTIVVGAQYGDDSGFHSGVAHVFVRSGETWTHEAALAPVGGGSEDYFGCSVALYGDTIVAGVPWDDDNGIASGSVHVFARSGEEWNHQAKLLAPDGAAYHSFGGSIAIYGDTIVVGAWRDDNNGDYMGQPHLFIRGGEIWTHQAKLLAPDGAEGDKFGASVAIFDDRIVVGAFGDDDNGDDSGSAYVFVRSGEEWTHQAKLLTAHQAKLLAPDGAAYDWFGRSTALYKDTIVVGASGDGNNNGSGVLICLLG</sequence>
<accession>K0THL0</accession>
<dbReference type="Proteomes" id="UP000266841">
    <property type="component" value="Unassembled WGS sequence"/>
</dbReference>
<dbReference type="AlphaFoldDB" id="K0THL0"/>
<protein>
    <submittedName>
        <fullName evidence="4">Uncharacterized protein</fullName>
    </submittedName>
</protein>
<dbReference type="Gene3D" id="2.130.10.130">
    <property type="entry name" value="Integrin alpha, N-terminal"/>
    <property type="match status" value="2"/>
</dbReference>
<dbReference type="Pfam" id="PF14312">
    <property type="entry name" value="FG-GAP_2"/>
    <property type="match status" value="6"/>
</dbReference>
<dbReference type="OrthoDB" id="188207at2759"/>
<evidence type="ECO:0000256" key="2">
    <source>
        <dbReference type="SAM" id="MobiDB-lite"/>
    </source>
</evidence>
<feature type="compositionally biased region" description="Polar residues" evidence="2">
    <location>
        <begin position="74"/>
        <end position="87"/>
    </location>
</feature>
<dbReference type="InterPro" id="IPR013517">
    <property type="entry name" value="FG-GAP"/>
</dbReference>
<proteinExistence type="predicted"/>
<dbReference type="SUPFAM" id="SSF50965">
    <property type="entry name" value="Galactose oxidase, central domain"/>
    <property type="match status" value="1"/>
</dbReference>